<protein>
    <submittedName>
        <fullName evidence="2">Uncharacterized protein</fullName>
    </submittedName>
</protein>
<accession>B9FT62</accession>
<dbReference type="Proteomes" id="UP000007752">
    <property type="component" value="Chromosome 6"/>
</dbReference>
<feature type="region of interest" description="Disordered" evidence="1">
    <location>
        <begin position="1"/>
        <end position="27"/>
    </location>
</feature>
<name>B9FT62_ORYSJ</name>
<organism evidence="2">
    <name type="scientific">Oryza sativa subsp. japonica</name>
    <name type="common">Rice</name>
    <dbReference type="NCBI Taxonomy" id="39947"/>
    <lineage>
        <taxon>Eukaryota</taxon>
        <taxon>Viridiplantae</taxon>
        <taxon>Streptophyta</taxon>
        <taxon>Embryophyta</taxon>
        <taxon>Tracheophyta</taxon>
        <taxon>Spermatophyta</taxon>
        <taxon>Magnoliopsida</taxon>
        <taxon>Liliopsida</taxon>
        <taxon>Poales</taxon>
        <taxon>Poaceae</taxon>
        <taxon>BOP clade</taxon>
        <taxon>Oryzoideae</taxon>
        <taxon>Oryzeae</taxon>
        <taxon>Oryzinae</taxon>
        <taxon>Oryza</taxon>
        <taxon>Oryza sativa</taxon>
    </lineage>
</organism>
<reference evidence="2" key="2">
    <citation type="submission" date="2008-12" db="EMBL/GenBank/DDBJ databases">
        <title>Improved gene annotation of the rice (Oryza sativa) genomes.</title>
        <authorList>
            <person name="Wang J."/>
            <person name="Li R."/>
            <person name="Fan W."/>
            <person name="Huang Q."/>
            <person name="Zhang J."/>
            <person name="Zhou Y."/>
            <person name="Hu Y."/>
            <person name="Zi S."/>
            <person name="Li J."/>
            <person name="Ni P."/>
            <person name="Zheng H."/>
            <person name="Zhang Y."/>
            <person name="Zhao M."/>
            <person name="Hao Q."/>
            <person name="McDermott J."/>
            <person name="Samudrala R."/>
            <person name="Kristiansen K."/>
            <person name="Wong G.K.-S."/>
        </authorList>
    </citation>
    <scope>NUCLEOTIDE SEQUENCE</scope>
</reference>
<proteinExistence type="predicted"/>
<gene>
    <name evidence="2" type="ORF">OsJ_21286</name>
</gene>
<dbReference type="AlphaFoldDB" id="B9FT62"/>
<evidence type="ECO:0000313" key="2">
    <source>
        <dbReference type="EMBL" id="EEE65673.1"/>
    </source>
</evidence>
<reference evidence="2" key="1">
    <citation type="journal article" date="2005" name="PLoS Biol.">
        <title>The genomes of Oryza sativa: a history of duplications.</title>
        <authorList>
            <person name="Yu J."/>
            <person name="Wang J."/>
            <person name="Lin W."/>
            <person name="Li S."/>
            <person name="Li H."/>
            <person name="Zhou J."/>
            <person name="Ni P."/>
            <person name="Dong W."/>
            <person name="Hu S."/>
            <person name="Zeng C."/>
            <person name="Zhang J."/>
            <person name="Zhang Y."/>
            <person name="Li R."/>
            <person name="Xu Z."/>
            <person name="Li S."/>
            <person name="Li X."/>
            <person name="Zheng H."/>
            <person name="Cong L."/>
            <person name="Lin L."/>
            <person name="Yin J."/>
            <person name="Geng J."/>
            <person name="Li G."/>
            <person name="Shi J."/>
            <person name="Liu J."/>
            <person name="Lv H."/>
            <person name="Li J."/>
            <person name="Wang J."/>
            <person name="Deng Y."/>
            <person name="Ran L."/>
            <person name="Shi X."/>
            <person name="Wang X."/>
            <person name="Wu Q."/>
            <person name="Li C."/>
            <person name="Ren X."/>
            <person name="Wang J."/>
            <person name="Wang X."/>
            <person name="Li D."/>
            <person name="Liu D."/>
            <person name="Zhang X."/>
            <person name="Ji Z."/>
            <person name="Zhao W."/>
            <person name="Sun Y."/>
            <person name="Zhang Z."/>
            <person name="Bao J."/>
            <person name="Han Y."/>
            <person name="Dong L."/>
            <person name="Ji J."/>
            <person name="Chen P."/>
            <person name="Wu S."/>
            <person name="Liu J."/>
            <person name="Xiao Y."/>
            <person name="Bu D."/>
            <person name="Tan J."/>
            <person name="Yang L."/>
            <person name="Ye C."/>
            <person name="Zhang J."/>
            <person name="Xu J."/>
            <person name="Zhou Y."/>
            <person name="Yu Y."/>
            <person name="Zhang B."/>
            <person name="Zhuang S."/>
            <person name="Wei H."/>
            <person name="Liu B."/>
            <person name="Lei M."/>
            <person name="Yu H."/>
            <person name="Li Y."/>
            <person name="Xu H."/>
            <person name="Wei S."/>
            <person name="He X."/>
            <person name="Fang L."/>
            <person name="Zhang Z."/>
            <person name="Zhang Y."/>
            <person name="Huang X."/>
            <person name="Su Z."/>
            <person name="Tong W."/>
            <person name="Li J."/>
            <person name="Tong Z."/>
            <person name="Li S."/>
            <person name="Ye J."/>
            <person name="Wang L."/>
            <person name="Fang L."/>
            <person name="Lei T."/>
            <person name="Chen C."/>
            <person name="Chen H."/>
            <person name="Xu Z."/>
            <person name="Li H."/>
            <person name="Huang H."/>
            <person name="Zhang F."/>
            <person name="Xu H."/>
            <person name="Li N."/>
            <person name="Zhao C."/>
            <person name="Li S."/>
            <person name="Dong L."/>
            <person name="Huang Y."/>
            <person name="Li L."/>
            <person name="Xi Y."/>
            <person name="Qi Q."/>
            <person name="Li W."/>
            <person name="Zhang B."/>
            <person name="Hu W."/>
            <person name="Zhang Y."/>
            <person name="Tian X."/>
            <person name="Jiao Y."/>
            <person name="Liang X."/>
            <person name="Jin J."/>
            <person name="Gao L."/>
            <person name="Zheng W."/>
            <person name="Hao B."/>
            <person name="Liu S."/>
            <person name="Wang W."/>
            <person name="Yuan L."/>
            <person name="Cao M."/>
            <person name="McDermott J."/>
            <person name="Samudrala R."/>
            <person name="Wang J."/>
            <person name="Wong G.K."/>
            <person name="Yang H."/>
        </authorList>
    </citation>
    <scope>NUCLEOTIDE SEQUENCE [LARGE SCALE GENOMIC DNA]</scope>
</reference>
<sequence>MAMDSEMAAASEEAPDSQVDGAPDSVDVVPDSVEVALESVETLDSGMALNSVEVDGASDSVDVVPDSVKALDSEMALNSVEVDGASDSVDVVPDSINVVPDSVEFLCARCGTFHASGIFGEAYFQAHRHARSCARCGLLHEDYDMPARWLHDMEKFDCEIYIPDVENLQMDGNTIILPEQVIKKLEEHIEKKQTKTNKCDVVHLHRVASNISQIFERGRTIFHQ</sequence>
<evidence type="ECO:0000256" key="1">
    <source>
        <dbReference type="SAM" id="MobiDB-lite"/>
    </source>
</evidence>
<dbReference type="EMBL" id="CM000143">
    <property type="protein sequence ID" value="EEE65673.1"/>
    <property type="molecule type" value="Genomic_DNA"/>
</dbReference>